<feature type="transmembrane region" description="Helical" evidence="1">
    <location>
        <begin position="35"/>
        <end position="55"/>
    </location>
</feature>
<reference evidence="2" key="1">
    <citation type="submission" date="2021-06" db="EMBL/GenBank/DDBJ databases">
        <authorList>
            <person name="Kallberg Y."/>
            <person name="Tangrot J."/>
            <person name="Rosling A."/>
        </authorList>
    </citation>
    <scope>NUCLEOTIDE SEQUENCE</scope>
    <source>
        <strain evidence="2">FL130A</strain>
    </source>
</reference>
<evidence type="ECO:0000256" key="1">
    <source>
        <dbReference type="SAM" id="Phobius"/>
    </source>
</evidence>
<comment type="caution">
    <text evidence="2">The sequence shown here is derived from an EMBL/GenBank/DDBJ whole genome shotgun (WGS) entry which is preliminary data.</text>
</comment>
<feature type="transmembrane region" description="Helical" evidence="1">
    <location>
        <begin position="94"/>
        <end position="110"/>
    </location>
</feature>
<sequence length="374" mass="41789">MIANYTIALALSIELFTTLRINQRAARASTTVKRLYYFLCIILPYCAVLAGIVILKVNGDRVFDSSSGTGACTIARHGTNKIALFMVLTLPENLPIYPAAVLSALALIPVSKQVFKTRQFTSSIDTYAKQPTRVTARVTRGGPPPVSHSNHKTVIPKNVLIRMGLWCALLIISGVPSCTILLTHSIEYLTTPNEDPDTAMRLIHILPNDGSFFEENEIELKLLLSIILFLICFGTGKFAFEQYEELWQKIIKLIFRNPFTILRKYRKGSSRGGGHTIENNVATRKPLRNISYRTATFRTSLNTSSPTPATYVRLQSNTPPDLGFPQTDYFLNIPNLNGDEFEEDILSKKFEPTIETPSHISIPDSALTKKCQYL</sequence>
<dbReference type="EMBL" id="CAJVPS010001042">
    <property type="protein sequence ID" value="CAG8521634.1"/>
    <property type="molecule type" value="Genomic_DNA"/>
</dbReference>
<name>A0A9N9FAB2_9GLOM</name>
<dbReference type="AlphaFoldDB" id="A0A9N9FAB2"/>
<gene>
    <name evidence="2" type="ORF">ALEPTO_LOCUS4497</name>
</gene>
<feature type="transmembrane region" description="Helical" evidence="1">
    <location>
        <begin position="159"/>
        <end position="182"/>
    </location>
</feature>
<dbReference type="OrthoDB" id="2405853at2759"/>
<evidence type="ECO:0000313" key="3">
    <source>
        <dbReference type="Proteomes" id="UP000789508"/>
    </source>
</evidence>
<organism evidence="2 3">
    <name type="scientific">Ambispora leptoticha</name>
    <dbReference type="NCBI Taxonomy" id="144679"/>
    <lineage>
        <taxon>Eukaryota</taxon>
        <taxon>Fungi</taxon>
        <taxon>Fungi incertae sedis</taxon>
        <taxon>Mucoromycota</taxon>
        <taxon>Glomeromycotina</taxon>
        <taxon>Glomeromycetes</taxon>
        <taxon>Archaeosporales</taxon>
        <taxon>Ambisporaceae</taxon>
        <taxon>Ambispora</taxon>
    </lineage>
</organism>
<protein>
    <submittedName>
        <fullName evidence="2">989_t:CDS:1</fullName>
    </submittedName>
</protein>
<keyword evidence="1" id="KW-0472">Membrane</keyword>
<dbReference type="Proteomes" id="UP000789508">
    <property type="component" value="Unassembled WGS sequence"/>
</dbReference>
<keyword evidence="1" id="KW-0812">Transmembrane</keyword>
<proteinExistence type="predicted"/>
<feature type="transmembrane region" description="Helical" evidence="1">
    <location>
        <begin position="222"/>
        <end position="240"/>
    </location>
</feature>
<accession>A0A9N9FAB2</accession>
<keyword evidence="1" id="KW-1133">Transmembrane helix</keyword>
<keyword evidence="3" id="KW-1185">Reference proteome</keyword>
<evidence type="ECO:0000313" key="2">
    <source>
        <dbReference type="EMBL" id="CAG8521634.1"/>
    </source>
</evidence>